<dbReference type="InterPro" id="IPR006342">
    <property type="entry name" value="FkbM_mtfrase"/>
</dbReference>
<dbReference type="SUPFAM" id="SSF53335">
    <property type="entry name" value="S-adenosyl-L-methionine-dependent methyltransferases"/>
    <property type="match status" value="1"/>
</dbReference>
<name>A0ABN1JTP2_9BURK</name>
<dbReference type="EMBL" id="BAAAEW010000006">
    <property type="protein sequence ID" value="GAA0746461.1"/>
    <property type="molecule type" value="Genomic_DNA"/>
</dbReference>
<dbReference type="Gene3D" id="3.40.50.150">
    <property type="entry name" value="Vaccinia Virus protein VP39"/>
    <property type="match status" value="1"/>
</dbReference>
<accession>A0ABN1JTP2</accession>
<dbReference type="PANTHER" id="PTHR36973">
    <property type="entry name" value="SLL1456 PROTEIN-RELATED"/>
    <property type="match status" value="1"/>
</dbReference>
<dbReference type="PANTHER" id="PTHR36973:SF4">
    <property type="entry name" value="NODULATION PROTEIN"/>
    <property type="match status" value="1"/>
</dbReference>
<keyword evidence="3" id="KW-1185">Reference proteome</keyword>
<evidence type="ECO:0000313" key="2">
    <source>
        <dbReference type="EMBL" id="GAA0746461.1"/>
    </source>
</evidence>
<proteinExistence type="predicted"/>
<dbReference type="InterPro" id="IPR029063">
    <property type="entry name" value="SAM-dependent_MTases_sf"/>
</dbReference>
<evidence type="ECO:0000259" key="1">
    <source>
        <dbReference type="Pfam" id="PF05050"/>
    </source>
</evidence>
<comment type="caution">
    <text evidence="2">The sequence shown here is derived from an EMBL/GenBank/DDBJ whole genome shotgun (WGS) entry which is preliminary data.</text>
</comment>
<feature type="domain" description="Methyltransferase FkbM" evidence="1">
    <location>
        <begin position="41"/>
        <end position="193"/>
    </location>
</feature>
<dbReference type="InterPro" id="IPR053188">
    <property type="entry name" value="FkbM_Methyltransferase"/>
</dbReference>
<dbReference type="Proteomes" id="UP001500279">
    <property type="component" value="Unassembled WGS sequence"/>
</dbReference>
<reference evidence="2 3" key="1">
    <citation type="journal article" date="2019" name="Int. J. Syst. Evol. Microbiol.">
        <title>The Global Catalogue of Microorganisms (GCM) 10K type strain sequencing project: providing services to taxonomists for standard genome sequencing and annotation.</title>
        <authorList>
            <consortium name="The Broad Institute Genomics Platform"/>
            <consortium name="The Broad Institute Genome Sequencing Center for Infectious Disease"/>
            <person name="Wu L."/>
            <person name="Ma J."/>
        </authorList>
    </citation>
    <scope>NUCLEOTIDE SEQUENCE [LARGE SCALE GENOMIC DNA]</scope>
    <source>
        <strain evidence="2 3">JCM 15503</strain>
    </source>
</reference>
<organism evidence="2 3">
    <name type="scientific">Ideonella azotifigens</name>
    <dbReference type="NCBI Taxonomy" id="513160"/>
    <lineage>
        <taxon>Bacteria</taxon>
        <taxon>Pseudomonadati</taxon>
        <taxon>Pseudomonadota</taxon>
        <taxon>Betaproteobacteria</taxon>
        <taxon>Burkholderiales</taxon>
        <taxon>Sphaerotilaceae</taxon>
        <taxon>Ideonella</taxon>
    </lineage>
</organism>
<gene>
    <name evidence="2" type="ORF">GCM10009107_13990</name>
</gene>
<evidence type="ECO:0000313" key="3">
    <source>
        <dbReference type="Proteomes" id="UP001500279"/>
    </source>
</evidence>
<dbReference type="NCBIfam" id="TIGR01444">
    <property type="entry name" value="fkbM_fam"/>
    <property type="match status" value="1"/>
</dbReference>
<dbReference type="Pfam" id="PF05050">
    <property type="entry name" value="Methyltransf_21"/>
    <property type="match status" value="1"/>
</dbReference>
<protein>
    <recommendedName>
        <fullName evidence="1">Methyltransferase FkbM domain-containing protein</fullName>
    </recommendedName>
</protein>
<sequence>MPVPATMQTSEPSVLTFPEPPSAEMRIRLADVGSAGGLQAKWRPHVAWLEPVLFEPSPQSAQNLRAKFPEAHVVQAGLSNAVESRKLYITKNPFCISVLEPNEVLLAEYPNMQAHFEVQRSIDIACTRYDVLHREGKTPQPDLVKIDVQGFEYEVLQGFGDLLHGCLGIELEAHFYPLYNQQKLLPDLISLLEPFGLVLRKIEYVPHFLGEVVEVNAFFTKRRSQSKFFDGRQRWIHRVAEQVWQLPSR</sequence>